<accession>L8JQ06</accession>
<dbReference type="Proteomes" id="UP000011135">
    <property type="component" value="Unassembled WGS sequence"/>
</dbReference>
<gene>
    <name evidence="1" type="ORF">C900_03943</name>
</gene>
<dbReference type="AlphaFoldDB" id="L8JQ06"/>
<reference evidence="1 2" key="1">
    <citation type="submission" date="2012-12" db="EMBL/GenBank/DDBJ databases">
        <title>Genome assembly of Fulvivirga imtechensis AK7.</title>
        <authorList>
            <person name="Nupur N."/>
            <person name="Khatri I."/>
            <person name="Kumar R."/>
            <person name="Subramanian S."/>
            <person name="Pinnaka A."/>
        </authorList>
    </citation>
    <scope>NUCLEOTIDE SEQUENCE [LARGE SCALE GENOMIC DNA]</scope>
    <source>
        <strain evidence="1 2">AK7</strain>
    </source>
</reference>
<comment type="caution">
    <text evidence="1">The sequence shown here is derived from an EMBL/GenBank/DDBJ whole genome shotgun (WGS) entry which is preliminary data.</text>
</comment>
<evidence type="ECO:0000313" key="1">
    <source>
        <dbReference type="EMBL" id="ELR70258.1"/>
    </source>
</evidence>
<name>L8JQ06_9BACT</name>
<protein>
    <submittedName>
        <fullName evidence="1">Uncharacterized protein</fullName>
    </submittedName>
</protein>
<organism evidence="1 2">
    <name type="scientific">Fulvivirga imtechensis AK7</name>
    <dbReference type="NCBI Taxonomy" id="1237149"/>
    <lineage>
        <taxon>Bacteria</taxon>
        <taxon>Pseudomonadati</taxon>
        <taxon>Bacteroidota</taxon>
        <taxon>Cytophagia</taxon>
        <taxon>Cytophagales</taxon>
        <taxon>Fulvivirgaceae</taxon>
        <taxon>Fulvivirga</taxon>
    </lineage>
</organism>
<proteinExistence type="predicted"/>
<sequence>MAEQKFRVTEDELMSVQQLLNEHKLKIEGFKIKYELI</sequence>
<keyword evidence="2" id="KW-1185">Reference proteome</keyword>
<evidence type="ECO:0000313" key="2">
    <source>
        <dbReference type="Proteomes" id="UP000011135"/>
    </source>
</evidence>
<dbReference type="EMBL" id="AMZN01000055">
    <property type="protein sequence ID" value="ELR70258.1"/>
    <property type="molecule type" value="Genomic_DNA"/>
</dbReference>